<keyword evidence="1" id="KW-0805">Transcription regulation</keyword>
<dbReference type="InterPro" id="IPR027417">
    <property type="entry name" value="P-loop_NTPase"/>
</dbReference>
<dbReference type="SUPFAM" id="SSF52540">
    <property type="entry name" value="P-loop containing nucleoside triphosphate hydrolases"/>
    <property type="match status" value="1"/>
</dbReference>
<dbReference type="Gene3D" id="1.10.10.10">
    <property type="entry name" value="Winged helix-like DNA-binding domain superfamily/Winged helix DNA-binding domain"/>
    <property type="match status" value="1"/>
</dbReference>
<dbReference type="InterPro" id="IPR000792">
    <property type="entry name" value="Tscrpt_reg_LuxR_C"/>
</dbReference>
<dbReference type="Gene3D" id="1.25.40.10">
    <property type="entry name" value="Tetratricopeptide repeat domain"/>
    <property type="match status" value="2"/>
</dbReference>
<dbReference type="EMBL" id="PEDF01000224">
    <property type="protein sequence ID" value="RFZ31621.1"/>
    <property type="molecule type" value="Genomic_DNA"/>
</dbReference>
<protein>
    <submittedName>
        <fullName evidence="7">Putative HTH-type transcriptional regulator</fullName>
    </submittedName>
</protein>
<dbReference type="GO" id="GO:0009190">
    <property type="term" value="P:cyclic nucleotide biosynthetic process"/>
    <property type="evidence" value="ECO:0007669"/>
    <property type="project" value="InterPro"/>
</dbReference>
<dbReference type="SMART" id="SM00421">
    <property type="entry name" value="HTH_LUXR"/>
    <property type="match status" value="1"/>
</dbReference>
<dbReference type="SUPFAM" id="SSF46894">
    <property type="entry name" value="C-terminal effector domain of the bipartite response regulators"/>
    <property type="match status" value="1"/>
</dbReference>
<evidence type="ECO:0000259" key="5">
    <source>
        <dbReference type="PROSITE" id="PS50043"/>
    </source>
</evidence>
<feature type="domain" description="HTH luxR-type" evidence="5">
    <location>
        <begin position="1063"/>
        <end position="1128"/>
    </location>
</feature>
<dbReference type="SMART" id="SM00044">
    <property type="entry name" value="CYCc"/>
    <property type="match status" value="1"/>
</dbReference>
<dbReference type="CDD" id="cd07302">
    <property type="entry name" value="CHD"/>
    <property type="match status" value="1"/>
</dbReference>
<dbReference type="PROSITE" id="PS00622">
    <property type="entry name" value="HTH_LUXR_1"/>
    <property type="match status" value="1"/>
</dbReference>
<dbReference type="Pfam" id="PF00196">
    <property type="entry name" value="GerE"/>
    <property type="match status" value="1"/>
</dbReference>
<organism evidence="7 8">
    <name type="scientific">Mycobacterium marinum</name>
    <dbReference type="NCBI Taxonomy" id="1781"/>
    <lineage>
        <taxon>Bacteria</taxon>
        <taxon>Bacillati</taxon>
        <taxon>Actinomycetota</taxon>
        <taxon>Actinomycetes</taxon>
        <taxon>Mycobacteriales</taxon>
        <taxon>Mycobacteriaceae</taxon>
        <taxon>Mycobacterium</taxon>
        <taxon>Mycobacterium ulcerans group</taxon>
    </lineage>
</organism>
<proteinExistence type="predicted"/>
<dbReference type="SUPFAM" id="SSF55073">
    <property type="entry name" value="Nucleotide cyclase"/>
    <property type="match status" value="1"/>
</dbReference>
<evidence type="ECO:0000256" key="4">
    <source>
        <dbReference type="SAM" id="SignalP"/>
    </source>
</evidence>
<dbReference type="PANTHER" id="PTHR47691:SF3">
    <property type="entry name" value="HTH-TYPE TRANSCRIPTIONAL REGULATOR RV0890C-RELATED"/>
    <property type="match status" value="1"/>
</dbReference>
<dbReference type="CDD" id="cd06170">
    <property type="entry name" value="LuxR_C_like"/>
    <property type="match status" value="1"/>
</dbReference>
<feature type="signal peptide" evidence="4">
    <location>
        <begin position="1"/>
        <end position="23"/>
    </location>
</feature>
<keyword evidence="3" id="KW-0804">Transcription</keyword>
<dbReference type="FunFam" id="1.10.10.10:FF:000553">
    <property type="entry name" value="Transcriptional regulator, LuxR family"/>
    <property type="match status" value="1"/>
</dbReference>
<dbReference type="GO" id="GO:0043531">
    <property type="term" value="F:ADP binding"/>
    <property type="evidence" value="ECO:0007669"/>
    <property type="project" value="InterPro"/>
</dbReference>
<dbReference type="InterPro" id="IPR001054">
    <property type="entry name" value="A/G_cyclase"/>
</dbReference>
<feature type="chain" id="PRO_5038508571" evidence="4">
    <location>
        <begin position="24"/>
        <end position="1135"/>
    </location>
</feature>
<evidence type="ECO:0000256" key="3">
    <source>
        <dbReference type="ARBA" id="ARBA00023163"/>
    </source>
</evidence>
<reference evidence="7 8" key="1">
    <citation type="journal article" date="2018" name="Sci. Rep.">
        <title>Extensive genomic diversity among Mycobacterium marinum strains revealed by whole genome sequencing.</title>
        <authorList>
            <person name="Das S."/>
            <person name="Pettersson B.M."/>
            <person name="Behra P.R."/>
            <person name="Mallick A."/>
            <person name="Cheramie M."/>
            <person name="Ramesh M."/>
            <person name="Shirreff L."/>
            <person name="DuCote T."/>
            <person name="Dasgupta S."/>
            <person name="Ennis D.G."/>
            <person name="Kirsebom L.A."/>
        </authorList>
    </citation>
    <scope>NUCLEOTIDE SEQUENCE [LARGE SCALE GENOMIC DNA]</scope>
    <source>
        <strain evidence="7 8">Davis1</strain>
    </source>
</reference>
<dbReference type="PANTHER" id="PTHR47691">
    <property type="entry name" value="REGULATOR-RELATED"/>
    <property type="match status" value="1"/>
</dbReference>
<name>A0A3E2MMK9_MYCMR</name>
<dbReference type="Pfam" id="PF25872">
    <property type="entry name" value="HTH_77"/>
    <property type="match status" value="1"/>
</dbReference>
<dbReference type="InterPro" id="IPR058852">
    <property type="entry name" value="HTH_77"/>
</dbReference>
<dbReference type="PROSITE" id="PS50125">
    <property type="entry name" value="GUANYLATE_CYCLASE_2"/>
    <property type="match status" value="1"/>
</dbReference>
<dbReference type="Pfam" id="PF00211">
    <property type="entry name" value="Guanylate_cyc"/>
    <property type="match status" value="1"/>
</dbReference>
<dbReference type="InterPro" id="IPR029787">
    <property type="entry name" value="Nucleotide_cyclase"/>
</dbReference>
<dbReference type="Proteomes" id="UP000257451">
    <property type="component" value="Unassembled WGS sequence"/>
</dbReference>
<keyword evidence="2" id="KW-0238">DNA-binding</keyword>
<dbReference type="InterPro" id="IPR011990">
    <property type="entry name" value="TPR-like_helical_dom_sf"/>
</dbReference>
<dbReference type="GO" id="GO:0035556">
    <property type="term" value="P:intracellular signal transduction"/>
    <property type="evidence" value="ECO:0007669"/>
    <property type="project" value="InterPro"/>
</dbReference>
<dbReference type="Gene3D" id="3.30.70.1230">
    <property type="entry name" value="Nucleotide cyclase"/>
    <property type="match status" value="2"/>
</dbReference>
<dbReference type="GO" id="GO:0004016">
    <property type="term" value="F:adenylate cyclase activity"/>
    <property type="evidence" value="ECO:0007669"/>
    <property type="project" value="UniProtKB-ARBA"/>
</dbReference>
<dbReference type="SUPFAM" id="SSF48452">
    <property type="entry name" value="TPR-like"/>
    <property type="match status" value="1"/>
</dbReference>
<dbReference type="PRINTS" id="PR00364">
    <property type="entry name" value="DISEASERSIST"/>
</dbReference>
<keyword evidence="4" id="KW-0732">Signal</keyword>
<dbReference type="InterPro" id="IPR016032">
    <property type="entry name" value="Sig_transdc_resp-reg_C-effctor"/>
</dbReference>
<dbReference type="PRINTS" id="PR00038">
    <property type="entry name" value="HTHLUXR"/>
</dbReference>
<comment type="caution">
    <text evidence="7">The sequence shown here is derived from an EMBL/GenBank/DDBJ whole genome shotgun (WGS) entry which is preliminary data.</text>
</comment>
<evidence type="ECO:0000313" key="8">
    <source>
        <dbReference type="Proteomes" id="UP000257451"/>
    </source>
</evidence>
<accession>A0A3E2MMK9</accession>
<evidence type="ECO:0000259" key="6">
    <source>
        <dbReference type="PROSITE" id="PS50125"/>
    </source>
</evidence>
<dbReference type="InterPro" id="IPR036388">
    <property type="entry name" value="WH-like_DNA-bd_sf"/>
</dbReference>
<dbReference type="PROSITE" id="PS50043">
    <property type="entry name" value="HTH_LUXR_2"/>
    <property type="match status" value="1"/>
</dbReference>
<dbReference type="AlphaFoldDB" id="A0A3E2MMK9"/>
<sequence>MYAVVPMLCPWMAAMLASMNNYAEIVPLNWGDLAVSELPTGTVTLLLADVEGSTRLWESHPDMAAAIARLNTVVSELVARHSGVRPLEQGEGDSFVVAFAKASDAVACALMLQKTDLNPIKLRIGVHTGEIALRDEANYAGPTINRTARLRDLAHGGQTVISGATEAMVLDRLPADVWLAELGTHLLRDLPRPERVLQLNHPDLPAEFPPLRLAAAPRRSRLPVQLTSFVGRIAQIAAITELLADNRLVTLTGAGGAGKTRLALRVATEAEPQFDGNVFFVDLALIAEPGLVPIAVARALELTDQPGRSTMDTIRRFVSDRRLLIVLDNCEHLLDACSEIVTDILQAGQQVTMLATSREPIGIQGELTGPVPSLSIDDEAVDLFVDRARRIRPDLKLTTEQSTTVAEICRRLDGMPLAIELAAARTRTLSLTQILESLRSSFRLLTGGARTAVRRQQTLSASIDWSHSLLTEMERILLRRLAVFAGGFDLDAAYAVGADTDSERAQLVDILGLLVDKSLVVADDTSQGMRYRLLETVRQYSLDKLAASGEADTVRDGHCAHYASTAGRLGAEMGGEATPLMTAAWTERIDEWADTEMDNLRAAFAWSCENGDFATALTMGSTLQRFWVNRGRYREGLAAFDIVFSDDRFQHSDVDPGIWISAAANTAILAGWQDEPANRSRTEEALAAARELGDDGLTARVLLACVATSTLSDAEATERYLTEALALARSDGDEAGQAAILSTMAYALMHYAGLPVQAAAAGEEAWRLADRLGERFVSRYTRTFLSPALSFLGRSAEAAAIALDAMNESRLAGDLAMEAFSLTSLGFARTFMADSDAARSAASAALSIVSDVGGVHPFNHAVLAHAALGHGDPAEALRECEAAVDAAHPMGVLRNSPLLRTLIPMAEAAMGCGDLAAARRWADETVASVAGAHRVVALVARARVAIAQGEVTQAERDARDALSAAVESGGLLSVPDALECLAMMTDDDPQRAARLLGAAQGIRQRTQDGRCRLFDRDHEQTQARIRDTLGESIFEQCFAEGEALTTNEAIAFAQRGRGERKRPSSGWESLTPAELDVIRLLTQGLSNKDIAARLFISPRTVQTHLTHIYSKLNLTSRVQVVQEAARHIEPPDLDR</sequence>
<evidence type="ECO:0000256" key="2">
    <source>
        <dbReference type="ARBA" id="ARBA00023125"/>
    </source>
</evidence>
<dbReference type="GO" id="GO:0006355">
    <property type="term" value="P:regulation of DNA-templated transcription"/>
    <property type="evidence" value="ECO:0007669"/>
    <property type="project" value="InterPro"/>
</dbReference>
<dbReference type="GO" id="GO:0003677">
    <property type="term" value="F:DNA binding"/>
    <property type="evidence" value="ECO:0007669"/>
    <property type="project" value="UniProtKB-KW"/>
</dbReference>
<evidence type="ECO:0000313" key="7">
    <source>
        <dbReference type="EMBL" id="RFZ31621.1"/>
    </source>
</evidence>
<gene>
    <name evidence="7" type="ORF">DAVIS_05583</name>
</gene>
<dbReference type="Gene3D" id="3.40.50.300">
    <property type="entry name" value="P-loop containing nucleotide triphosphate hydrolases"/>
    <property type="match status" value="1"/>
</dbReference>
<feature type="domain" description="Guanylate cyclase" evidence="6">
    <location>
        <begin position="44"/>
        <end position="151"/>
    </location>
</feature>
<evidence type="ECO:0000256" key="1">
    <source>
        <dbReference type="ARBA" id="ARBA00023015"/>
    </source>
</evidence>